<keyword evidence="2" id="KW-1185">Reference proteome</keyword>
<protein>
    <submittedName>
        <fullName evidence="1">Uncharacterized protein</fullName>
    </submittedName>
</protein>
<dbReference type="Proteomes" id="UP001286313">
    <property type="component" value="Unassembled WGS sequence"/>
</dbReference>
<sequence length="70" mass="7446">MTTGEGESEEGVVVCVARTRVLNLLEHVWEGKSTGDVVNGPCIGARGGIEKKGGEGRFEVVVTRGLRCCR</sequence>
<evidence type="ECO:0000313" key="2">
    <source>
        <dbReference type="Proteomes" id="UP001286313"/>
    </source>
</evidence>
<dbReference type="AlphaFoldDB" id="A0AAE1G9W1"/>
<organism evidence="1 2">
    <name type="scientific">Petrolisthes cinctipes</name>
    <name type="common">Flat porcelain crab</name>
    <dbReference type="NCBI Taxonomy" id="88211"/>
    <lineage>
        <taxon>Eukaryota</taxon>
        <taxon>Metazoa</taxon>
        <taxon>Ecdysozoa</taxon>
        <taxon>Arthropoda</taxon>
        <taxon>Crustacea</taxon>
        <taxon>Multicrustacea</taxon>
        <taxon>Malacostraca</taxon>
        <taxon>Eumalacostraca</taxon>
        <taxon>Eucarida</taxon>
        <taxon>Decapoda</taxon>
        <taxon>Pleocyemata</taxon>
        <taxon>Anomura</taxon>
        <taxon>Galatheoidea</taxon>
        <taxon>Porcellanidae</taxon>
        <taxon>Petrolisthes</taxon>
    </lineage>
</organism>
<reference evidence="1" key="1">
    <citation type="submission" date="2023-10" db="EMBL/GenBank/DDBJ databases">
        <title>Genome assemblies of two species of porcelain crab, Petrolisthes cinctipes and Petrolisthes manimaculis (Anomura: Porcellanidae).</title>
        <authorList>
            <person name="Angst P."/>
        </authorList>
    </citation>
    <scope>NUCLEOTIDE SEQUENCE</scope>
    <source>
        <strain evidence="1">PB745_01</strain>
        <tissue evidence="1">Gill</tissue>
    </source>
</reference>
<accession>A0AAE1G9W1</accession>
<gene>
    <name evidence="1" type="ORF">Pcinc_008085</name>
</gene>
<comment type="caution">
    <text evidence="1">The sequence shown here is derived from an EMBL/GenBank/DDBJ whole genome shotgun (WGS) entry which is preliminary data.</text>
</comment>
<name>A0AAE1G9W1_PETCI</name>
<dbReference type="EMBL" id="JAWQEG010000606">
    <property type="protein sequence ID" value="KAK3887806.1"/>
    <property type="molecule type" value="Genomic_DNA"/>
</dbReference>
<evidence type="ECO:0000313" key="1">
    <source>
        <dbReference type="EMBL" id="KAK3887806.1"/>
    </source>
</evidence>
<proteinExistence type="predicted"/>